<dbReference type="EMBL" id="BMIB01000004">
    <property type="protein sequence ID" value="GGH78521.1"/>
    <property type="molecule type" value="Genomic_DNA"/>
</dbReference>
<dbReference type="SMART" id="SM00345">
    <property type="entry name" value="HTH_GNTR"/>
    <property type="match status" value="1"/>
</dbReference>
<reference evidence="7" key="2">
    <citation type="submission" date="2020-09" db="EMBL/GenBank/DDBJ databases">
        <authorList>
            <person name="Sun Q."/>
            <person name="Zhou Y."/>
        </authorList>
    </citation>
    <scope>NUCLEOTIDE SEQUENCE</scope>
    <source>
        <strain evidence="7">CGMCC 1.15290</strain>
    </source>
</reference>
<evidence type="ECO:0000256" key="1">
    <source>
        <dbReference type="ARBA" id="ARBA00005384"/>
    </source>
</evidence>
<feature type="domain" description="HTH gntR-type" evidence="6">
    <location>
        <begin position="9"/>
        <end position="77"/>
    </location>
</feature>
<name>A0A917MYJ2_9BACT</name>
<dbReference type="Gene3D" id="1.10.10.10">
    <property type="entry name" value="Winged helix-like DNA-binding domain superfamily/Winged helix DNA-binding domain"/>
    <property type="match status" value="1"/>
</dbReference>
<keyword evidence="4" id="KW-0238">DNA-binding</keyword>
<evidence type="ECO:0000313" key="7">
    <source>
        <dbReference type="EMBL" id="GGH78521.1"/>
    </source>
</evidence>
<dbReference type="Proteomes" id="UP000627292">
    <property type="component" value="Unassembled WGS sequence"/>
</dbReference>
<organism evidence="7 8">
    <name type="scientific">Filimonas zeae</name>
    <dbReference type="NCBI Taxonomy" id="1737353"/>
    <lineage>
        <taxon>Bacteria</taxon>
        <taxon>Pseudomonadati</taxon>
        <taxon>Bacteroidota</taxon>
        <taxon>Chitinophagia</taxon>
        <taxon>Chitinophagales</taxon>
        <taxon>Chitinophagaceae</taxon>
        <taxon>Filimonas</taxon>
    </lineage>
</organism>
<dbReference type="InterPro" id="IPR015422">
    <property type="entry name" value="PyrdxlP-dep_Trfase_small"/>
</dbReference>
<dbReference type="Gene3D" id="3.40.640.10">
    <property type="entry name" value="Type I PLP-dependent aspartate aminotransferase-like (Major domain)"/>
    <property type="match status" value="1"/>
</dbReference>
<sequence length="483" mass="54074">MEHTDTSEHFLYLRIAERLQTQIEKQVLKTGDKLPSVRTLSKEQGVSLTTAFQAYSELEIKGLIEARPKSGYYVRFTPSQFPRLMAKHQHEKPKKVSVESVATLVYQKMRQQGVTKFSLAVPSIDLLPEAKLNKSMIEAIRKHPTSCLEYEDTQGNATLRQQLARHTYSWGGQYTADDIVTTQGCMEALVFCLKAVTQPGDTVAIETPTYFGIFNVLQSLGLKAIEVPVDPATGLDLEYLQKALRTVHIKACLFVTSFNNPTGCDMPPERKKQLVQMLAEKEIPLIEDDIYGEMYFGKARPVPCKAFDTKGLILLCSSMSKSLAPGYRVGWCMPGPFLDKVLHLKLMSTVSSATPTQAAIAHFLETGRYDLHMRNLRKALHTQCLLYTQAIARYFPNDTKVSRPAGGFVLWIEMNEAVDAMELFHEAIEHGVSIAPGHLFSADGRFSHHIRIGFGTTFNDSIDKSLKTLGQLIKKRIQKSPSA</sequence>
<dbReference type="InterPro" id="IPR004839">
    <property type="entry name" value="Aminotransferase_I/II_large"/>
</dbReference>
<dbReference type="Gene3D" id="3.90.1150.10">
    <property type="entry name" value="Aspartate Aminotransferase, domain 1"/>
    <property type="match status" value="1"/>
</dbReference>
<gene>
    <name evidence="7" type="ORF">GCM10011379_46550</name>
</gene>
<dbReference type="Pfam" id="PF00392">
    <property type="entry name" value="GntR"/>
    <property type="match status" value="1"/>
</dbReference>
<reference evidence="7" key="1">
    <citation type="journal article" date="2014" name="Int. J. Syst. Evol. Microbiol.">
        <title>Complete genome sequence of Corynebacterium casei LMG S-19264T (=DSM 44701T), isolated from a smear-ripened cheese.</title>
        <authorList>
            <consortium name="US DOE Joint Genome Institute (JGI-PGF)"/>
            <person name="Walter F."/>
            <person name="Albersmeier A."/>
            <person name="Kalinowski J."/>
            <person name="Ruckert C."/>
        </authorList>
    </citation>
    <scope>NUCLEOTIDE SEQUENCE</scope>
    <source>
        <strain evidence="7">CGMCC 1.15290</strain>
    </source>
</reference>
<protein>
    <submittedName>
        <fullName evidence="7">GntR family transcriptional regulator</fullName>
    </submittedName>
</protein>
<keyword evidence="8" id="KW-1185">Reference proteome</keyword>
<evidence type="ECO:0000313" key="8">
    <source>
        <dbReference type="Proteomes" id="UP000627292"/>
    </source>
</evidence>
<dbReference type="SUPFAM" id="SSF46785">
    <property type="entry name" value="Winged helix' DNA-binding domain"/>
    <property type="match status" value="1"/>
</dbReference>
<evidence type="ECO:0000256" key="4">
    <source>
        <dbReference type="ARBA" id="ARBA00023125"/>
    </source>
</evidence>
<comment type="similarity">
    <text evidence="1">In the C-terminal section; belongs to the class-I pyridoxal-phosphate-dependent aminotransferase family.</text>
</comment>
<dbReference type="PANTHER" id="PTHR46577">
    <property type="entry name" value="HTH-TYPE TRANSCRIPTIONAL REGULATORY PROTEIN GABR"/>
    <property type="match status" value="1"/>
</dbReference>
<dbReference type="InterPro" id="IPR015424">
    <property type="entry name" value="PyrdxlP-dep_Trfase"/>
</dbReference>
<evidence type="ECO:0000256" key="5">
    <source>
        <dbReference type="ARBA" id="ARBA00023163"/>
    </source>
</evidence>
<dbReference type="AlphaFoldDB" id="A0A917MYJ2"/>
<dbReference type="PROSITE" id="PS50949">
    <property type="entry name" value="HTH_GNTR"/>
    <property type="match status" value="1"/>
</dbReference>
<dbReference type="GO" id="GO:0003700">
    <property type="term" value="F:DNA-binding transcription factor activity"/>
    <property type="evidence" value="ECO:0007669"/>
    <property type="project" value="InterPro"/>
</dbReference>
<dbReference type="CDD" id="cd00609">
    <property type="entry name" value="AAT_like"/>
    <property type="match status" value="1"/>
</dbReference>
<evidence type="ECO:0000256" key="2">
    <source>
        <dbReference type="ARBA" id="ARBA00022898"/>
    </source>
</evidence>
<dbReference type="GO" id="GO:0003677">
    <property type="term" value="F:DNA binding"/>
    <property type="evidence" value="ECO:0007669"/>
    <property type="project" value="UniProtKB-KW"/>
</dbReference>
<dbReference type="InterPro" id="IPR000524">
    <property type="entry name" value="Tscrpt_reg_HTH_GntR"/>
</dbReference>
<dbReference type="SUPFAM" id="SSF53383">
    <property type="entry name" value="PLP-dependent transferases"/>
    <property type="match status" value="1"/>
</dbReference>
<keyword evidence="5" id="KW-0804">Transcription</keyword>
<dbReference type="Pfam" id="PF00155">
    <property type="entry name" value="Aminotran_1_2"/>
    <property type="match status" value="1"/>
</dbReference>
<dbReference type="InterPro" id="IPR036390">
    <property type="entry name" value="WH_DNA-bd_sf"/>
</dbReference>
<accession>A0A917MYJ2</accession>
<dbReference type="InterPro" id="IPR051446">
    <property type="entry name" value="HTH_trans_reg/aminotransferase"/>
</dbReference>
<dbReference type="InterPro" id="IPR036388">
    <property type="entry name" value="WH-like_DNA-bd_sf"/>
</dbReference>
<comment type="caution">
    <text evidence="7">The sequence shown here is derived from an EMBL/GenBank/DDBJ whole genome shotgun (WGS) entry which is preliminary data.</text>
</comment>
<evidence type="ECO:0000256" key="3">
    <source>
        <dbReference type="ARBA" id="ARBA00023015"/>
    </source>
</evidence>
<dbReference type="GO" id="GO:0030170">
    <property type="term" value="F:pyridoxal phosphate binding"/>
    <property type="evidence" value="ECO:0007669"/>
    <property type="project" value="InterPro"/>
</dbReference>
<keyword evidence="3" id="KW-0805">Transcription regulation</keyword>
<evidence type="ECO:0000259" key="6">
    <source>
        <dbReference type="PROSITE" id="PS50949"/>
    </source>
</evidence>
<dbReference type="RefSeq" id="WP_188956886.1">
    <property type="nucleotide sequence ID" value="NZ_BMIB01000004.1"/>
</dbReference>
<keyword evidence="2" id="KW-0663">Pyridoxal phosphate</keyword>
<proteinExistence type="inferred from homology"/>
<dbReference type="PANTHER" id="PTHR46577:SF2">
    <property type="entry name" value="TRANSCRIPTIONAL REGULATORY PROTEIN"/>
    <property type="match status" value="1"/>
</dbReference>
<dbReference type="InterPro" id="IPR015421">
    <property type="entry name" value="PyrdxlP-dep_Trfase_major"/>
</dbReference>
<dbReference type="CDD" id="cd07377">
    <property type="entry name" value="WHTH_GntR"/>
    <property type="match status" value="1"/>
</dbReference>